<dbReference type="RefSeq" id="WP_159040871.1">
    <property type="nucleotide sequence ID" value="NZ_CP119182.1"/>
</dbReference>
<reference evidence="1" key="1">
    <citation type="submission" date="2020-09" db="EMBL/GenBank/DDBJ databases">
        <title>Streptomyces canutascabiei sp. nov., which causes potato common scab and is distributed across the world.</title>
        <authorList>
            <person name="Nguyen H.P."/>
            <person name="Weisberg A.J."/>
            <person name="Chang J.H."/>
            <person name="Clarke C.R."/>
        </authorList>
    </citation>
    <scope>NUCLEOTIDE SEQUENCE</scope>
    <source>
        <strain evidence="1">ID-01-6.2a</strain>
    </source>
</reference>
<evidence type="ECO:0000313" key="4">
    <source>
        <dbReference type="Proteomes" id="UP001282474"/>
    </source>
</evidence>
<name>A0A927QG16_9ACTN</name>
<keyword evidence="4" id="KW-1185">Reference proteome</keyword>
<reference evidence="2 4" key="2">
    <citation type="journal article" date="2023" name="Microb. Genom.">
        <title>Mesoterricola silvestris gen. nov., sp. nov., Mesoterricola sediminis sp. nov., Geothrix oryzae sp. nov., Geothrix edaphica sp. nov., Geothrix rubra sp. nov., and Geothrix limicola sp. nov., six novel members of Acidobacteriota isolated from soils.</title>
        <authorList>
            <person name="Weisberg A.J."/>
            <person name="Pearce E."/>
            <person name="Kramer C.G."/>
            <person name="Chang J.H."/>
            <person name="Clarke C.R."/>
        </authorList>
    </citation>
    <scope>NUCLEOTIDE SEQUENCE [LARGE SCALE GENOMIC DNA]</scope>
    <source>
        <strain evidence="2 4">NE20-4-1</strain>
    </source>
</reference>
<sequence>MPLDEIQPEAFDGHTGVLRLAALALDSILTHPTDNRVAAGERRRYDSDQVADL</sequence>
<evidence type="ECO:0000313" key="1">
    <source>
        <dbReference type="EMBL" id="MBD9725006.1"/>
    </source>
</evidence>
<dbReference type="Proteomes" id="UP000661025">
    <property type="component" value="Unassembled WGS sequence"/>
</dbReference>
<dbReference type="EMBL" id="JACYXT010000006">
    <property type="protein sequence ID" value="MBD9725006.1"/>
    <property type="molecule type" value="Genomic_DNA"/>
</dbReference>
<dbReference type="EMBL" id="JARAWJ010000016">
    <property type="protein sequence ID" value="MDX3039784.1"/>
    <property type="molecule type" value="Genomic_DNA"/>
</dbReference>
<accession>A0A927QG16</accession>
<evidence type="ECO:0000313" key="3">
    <source>
        <dbReference type="Proteomes" id="UP000661025"/>
    </source>
</evidence>
<proteinExistence type="predicted"/>
<organism evidence="1 3">
    <name type="scientific">Streptomyces caniscabiei</name>
    <dbReference type="NCBI Taxonomy" id="2746961"/>
    <lineage>
        <taxon>Bacteria</taxon>
        <taxon>Bacillati</taxon>
        <taxon>Actinomycetota</taxon>
        <taxon>Actinomycetes</taxon>
        <taxon>Kitasatosporales</taxon>
        <taxon>Streptomycetaceae</taxon>
        <taxon>Streptomyces</taxon>
    </lineage>
</organism>
<evidence type="ECO:0000313" key="2">
    <source>
        <dbReference type="EMBL" id="MDX3039784.1"/>
    </source>
</evidence>
<dbReference type="GeneID" id="79932826"/>
<dbReference type="Proteomes" id="UP001282474">
    <property type="component" value="Unassembled WGS sequence"/>
</dbReference>
<gene>
    <name evidence="1" type="ORF">IHE70_17630</name>
    <name evidence="2" type="ORF">PV383_21780</name>
</gene>
<dbReference type="AlphaFoldDB" id="A0A927QG16"/>
<protein>
    <submittedName>
        <fullName evidence="1">Uncharacterized protein</fullName>
    </submittedName>
</protein>
<comment type="caution">
    <text evidence="1">The sequence shown here is derived from an EMBL/GenBank/DDBJ whole genome shotgun (WGS) entry which is preliminary data.</text>
</comment>